<dbReference type="InterPro" id="IPR032694">
    <property type="entry name" value="CopC/D"/>
</dbReference>
<comment type="caution">
    <text evidence="8">The sequence shown here is derived from an EMBL/GenBank/DDBJ whole genome shotgun (WGS) entry which is preliminary data.</text>
</comment>
<evidence type="ECO:0000256" key="2">
    <source>
        <dbReference type="ARBA" id="ARBA00022475"/>
    </source>
</evidence>
<keyword evidence="5 6" id="KW-0472">Membrane</keyword>
<feature type="transmembrane region" description="Helical" evidence="6">
    <location>
        <begin position="42"/>
        <end position="64"/>
    </location>
</feature>
<gene>
    <name evidence="8" type="primary">copD</name>
    <name evidence="8" type="ORF">MZO42_17590</name>
</gene>
<evidence type="ECO:0000256" key="3">
    <source>
        <dbReference type="ARBA" id="ARBA00022692"/>
    </source>
</evidence>
<protein>
    <submittedName>
        <fullName evidence="8">Copper homeostasis membrane protein CopD</fullName>
    </submittedName>
</protein>
<evidence type="ECO:0000256" key="5">
    <source>
        <dbReference type="ARBA" id="ARBA00023136"/>
    </source>
</evidence>
<dbReference type="PANTHER" id="PTHR34820:SF4">
    <property type="entry name" value="INNER MEMBRANE PROTEIN YEBZ"/>
    <property type="match status" value="1"/>
</dbReference>
<evidence type="ECO:0000256" key="4">
    <source>
        <dbReference type="ARBA" id="ARBA00022989"/>
    </source>
</evidence>
<keyword evidence="2" id="KW-1003">Cell membrane</keyword>
<organism evidence="8">
    <name type="scientific">Sphingomonas psychrotolerans</name>
    <dbReference type="NCBI Taxonomy" id="1327635"/>
    <lineage>
        <taxon>Bacteria</taxon>
        <taxon>Pseudomonadati</taxon>
        <taxon>Pseudomonadota</taxon>
        <taxon>Alphaproteobacteria</taxon>
        <taxon>Sphingomonadales</taxon>
        <taxon>Sphingomonadaceae</taxon>
        <taxon>Sphingomonas</taxon>
    </lineage>
</organism>
<evidence type="ECO:0000256" key="6">
    <source>
        <dbReference type="SAM" id="Phobius"/>
    </source>
</evidence>
<keyword evidence="3 6" id="KW-0812">Transmembrane</keyword>
<dbReference type="InterPro" id="IPR047689">
    <property type="entry name" value="CopD"/>
</dbReference>
<evidence type="ECO:0000259" key="7">
    <source>
        <dbReference type="Pfam" id="PF05425"/>
    </source>
</evidence>
<feature type="transmembrane region" description="Helical" evidence="6">
    <location>
        <begin position="117"/>
        <end position="138"/>
    </location>
</feature>
<dbReference type="EMBL" id="JALMLT010000005">
    <property type="protein sequence ID" value="MDT8760517.1"/>
    <property type="molecule type" value="Genomic_DNA"/>
</dbReference>
<feature type="transmembrane region" description="Helical" evidence="6">
    <location>
        <begin position="6"/>
        <end position="30"/>
    </location>
</feature>
<comment type="subcellular location">
    <subcellularLocation>
        <location evidence="1">Cell membrane</location>
        <topology evidence="1">Multi-pass membrane protein</topology>
    </subcellularLocation>
</comment>
<evidence type="ECO:0000256" key="1">
    <source>
        <dbReference type="ARBA" id="ARBA00004651"/>
    </source>
</evidence>
<dbReference type="PANTHER" id="PTHR34820">
    <property type="entry name" value="INNER MEMBRANE PROTEIN YEBZ"/>
    <property type="match status" value="1"/>
</dbReference>
<name>A0ABU3N9M7_9SPHN</name>
<evidence type="ECO:0000313" key="8">
    <source>
        <dbReference type="EMBL" id="MDT8760517.1"/>
    </source>
</evidence>
<keyword evidence="4 6" id="KW-1133">Transmembrane helix</keyword>
<dbReference type="InterPro" id="IPR008457">
    <property type="entry name" value="Cu-R_CopD_dom"/>
</dbReference>
<dbReference type="NCBIfam" id="NF033808">
    <property type="entry name" value="copper_CopD"/>
    <property type="match status" value="1"/>
</dbReference>
<proteinExistence type="predicted"/>
<feature type="transmembrane region" description="Helical" evidence="6">
    <location>
        <begin position="200"/>
        <end position="220"/>
    </location>
</feature>
<feature type="transmembrane region" description="Helical" evidence="6">
    <location>
        <begin position="84"/>
        <end position="110"/>
    </location>
</feature>
<feature type="transmembrane region" description="Helical" evidence="6">
    <location>
        <begin position="158"/>
        <end position="179"/>
    </location>
</feature>
<feature type="transmembrane region" description="Helical" evidence="6">
    <location>
        <begin position="240"/>
        <end position="259"/>
    </location>
</feature>
<feature type="transmembrane region" description="Helical" evidence="6">
    <location>
        <begin position="280"/>
        <end position="302"/>
    </location>
</feature>
<feature type="domain" description="Copper resistance protein D" evidence="7">
    <location>
        <begin position="195"/>
        <end position="302"/>
    </location>
</feature>
<accession>A0ABU3N9M7</accession>
<reference evidence="8" key="1">
    <citation type="submission" date="2022-04" db="EMBL/GenBank/DDBJ databases">
        <title>Tomato heritable bacteria conferring resistance against bacterial wilt.</title>
        <authorList>
            <person name="Yin J."/>
        </authorList>
    </citation>
    <scope>NUCLEOTIDE SEQUENCE</scope>
    <source>
        <strain evidence="8">Cra20</strain>
    </source>
</reference>
<sequence>MADLTIMVRFLLYLDLMLLFGIVAFSLYALRDGERVSGAVIPLRSLTTVASLLGALLSLLGLAALSAGLARTSLFALDRETLDILLFGMPAGAAWQLRIIALAVAFLAAWPLGRPGTAAAGATVVTVAGGAALGSLAWGGHGVAGEGSFGWVQLASDILHLLAAGLWVGALAAMVMLVWRPAGLIDRDHLLVSQRALAGFSTMGTIVVATLIVTGTVNLLGTAGWTGIPTLATGRYGQLLLAKLVLFAAMLALAAGNRFRLVPRFKAAMIGEDCRTAIGVLRFSLAAETGCALLILAFVAWLGTLDPAGAG</sequence>
<dbReference type="Pfam" id="PF05425">
    <property type="entry name" value="CopD"/>
    <property type="match status" value="1"/>
</dbReference>